<dbReference type="PANTHER" id="PTHR13261:SF0">
    <property type="entry name" value="BRCA2 AND CDKN1A-INTERACTING PROTEIN"/>
    <property type="match status" value="1"/>
</dbReference>
<organism evidence="3 4">
    <name type="scientific">Tetraparma gracilis</name>
    <dbReference type="NCBI Taxonomy" id="2962635"/>
    <lineage>
        <taxon>Eukaryota</taxon>
        <taxon>Sar</taxon>
        <taxon>Stramenopiles</taxon>
        <taxon>Ochrophyta</taxon>
        <taxon>Bolidophyceae</taxon>
        <taxon>Parmales</taxon>
        <taxon>Triparmaceae</taxon>
        <taxon>Tetraparma</taxon>
    </lineage>
</organism>
<evidence type="ECO:0000313" key="3">
    <source>
        <dbReference type="EMBL" id="GMI24002.1"/>
    </source>
</evidence>
<feature type="region of interest" description="Disordered" evidence="2">
    <location>
        <begin position="113"/>
        <end position="155"/>
    </location>
</feature>
<name>A0ABQ6MD00_9STRA</name>
<feature type="compositionally biased region" description="Low complexity" evidence="2">
    <location>
        <begin position="57"/>
        <end position="66"/>
    </location>
</feature>
<comment type="caution">
    <text evidence="3">The sequence shown here is derived from an EMBL/GenBank/DDBJ whole genome shotgun (WGS) entry which is preliminary data.</text>
</comment>
<gene>
    <name evidence="3" type="ORF">TeGR_g360</name>
</gene>
<feature type="region of interest" description="Disordered" evidence="2">
    <location>
        <begin position="1"/>
        <end position="70"/>
    </location>
</feature>
<comment type="similarity">
    <text evidence="1">Belongs to the BCP1 family.</text>
</comment>
<accession>A0ABQ6MD00</accession>
<keyword evidence="4" id="KW-1185">Reference proteome</keyword>
<evidence type="ECO:0000256" key="2">
    <source>
        <dbReference type="SAM" id="MobiDB-lite"/>
    </source>
</evidence>
<dbReference type="InterPro" id="IPR025602">
    <property type="entry name" value="BCP1_family"/>
</dbReference>
<sequence>MTKTSAKPPPAPPSPAEDDVSSESSADEMVLVEGAGWDEDHSSSEEDEPAKKKKRTSASASPSAPTDYQFTMEEMSTPFFFSVRTMLQAEPFYAGCATTLADKIVEQASVGTVVTQPDDAPPPSPKSKKSKTSSSTTTSSSSSSSPPPAASESEDNARSIFGFATLLNTSDEELSSFLPQLISSLPKAASSFASPKSGSCGLLVSSIMINLPHSLTQSLHTSLLSDVAWAQANATGDGGAERELYKFKTVLVVSQLEDGGATDVSGIKADSKGRWTNLPPLRKIIDEYIIKHSTFEPVAVSARLPGGEGSVRYLVGGVKWADFEKGIKSFEQEV</sequence>
<dbReference type="Proteomes" id="UP001165060">
    <property type="component" value="Unassembled WGS sequence"/>
</dbReference>
<evidence type="ECO:0000256" key="1">
    <source>
        <dbReference type="ARBA" id="ARBA00006781"/>
    </source>
</evidence>
<protein>
    <submittedName>
        <fullName evidence="3">Uncharacterized protein</fullName>
    </submittedName>
</protein>
<feature type="compositionally biased region" description="Low complexity" evidence="2">
    <location>
        <begin position="132"/>
        <end position="144"/>
    </location>
</feature>
<evidence type="ECO:0000313" key="4">
    <source>
        <dbReference type="Proteomes" id="UP001165060"/>
    </source>
</evidence>
<dbReference type="PANTHER" id="PTHR13261">
    <property type="entry name" value="BRCA2 AND CDKN1A INTERACTING PROTEIN"/>
    <property type="match status" value="1"/>
</dbReference>
<proteinExistence type="inferred from homology"/>
<dbReference type="EMBL" id="BRYB01002687">
    <property type="protein sequence ID" value="GMI24002.1"/>
    <property type="molecule type" value="Genomic_DNA"/>
</dbReference>
<dbReference type="Pfam" id="PF13862">
    <property type="entry name" value="BCCIP"/>
    <property type="match status" value="1"/>
</dbReference>
<reference evidence="3 4" key="1">
    <citation type="journal article" date="2023" name="Commun. Biol.">
        <title>Genome analysis of Parmales, the sister group of diatoms, reveals the evolutionary specialization of diatoms from phago-mixotrophs to photoautotrophs.</title>
        <authorList>
            <person name="Ban H."/>
            <person name="Sato S."/>
            <person name="Yoshikawa S."/>
            <person name="Yamada K."/>
            <person name="Nakamura Y."/>
            <person name="Ichinomiya M."/>
            <person name="Sato N."/>
            <person name="Blanc-Mathieu R."/>
            <person name="Endo H."/>
            <person name="Kuwata A."/>
            <person name="Ogata H."/>
        </authorList>
    </citation>
    <scope>NUCLEOTIDE SEQUENCE [LARGE SCALE GENOMIC DNA]</scope>
</reference>